<protein>
    <recommendedName>
        <fullName evidence="5">RxLR effector protein</fullName>
    </recommendedName>
</protein>
<reference evidence="6" key="1">
    <citation type="submission" date="2023-04" db="EMBL/GenBank/DDBJ databases">
        <title>Phytophthora lilii NBRC 32176.</title>
        <authorList>
            <person name="Ichikawa N."/>
            <person name="Sato H."/>
            <person name="Tonouchi N."/>
        </authorList>
    </citation>
    <scope>NUCLEOTIDE SEQUENCE</scope>
    <source>
        <strain evidence="6">NBRC 32176</strain>
    </source>
</reference>
<dbReference type="Proteomes" id="UP001165083">
    <property type="component" value="Unassembled WGS sequence"/>
</dbReference>
<accession>A0A9W6TM01</accession>
<comment type="caution">
    <text evidence="6">The sequence shown here is derived from an EMBL/GenBank/DDBJ whole genome shotgun (WGS) entry which is preliminary data.</text>
</comment>
<keyword evidence="7" id="KW-1185">Reference proteome</keyword>
<evidence type="ECO:0000313" key="7">
    <source>
        <dbReference type="Proteomes" id="UP001165083"/>
    </source>
</evidence>
<gene>
    <name evidence="6" type="ORF">Plil01_000499000</name>
</gene>
<dbReference type="InterPro" id="IPR031825">
    <property type="entry name" value="RXLR"/>
</dbReference>
<dbReference type="EMBL" id="BSXW01000209">
    <property type="protein sequence ID" value="GMF14885.1"/>
    <property type="molecule type" value="Genomic_DNA"/>
</dbReference>
<comment type="subcellular location">
    <subcellularLocation>
        <location evidence="1 5">Secreted</location>
    </subcellularLocation>
</comment>
<keyword evidence="3 5" id="KW-0964">Secreted</keyword>
<organism evidence="6 7">
    <name type="scientific">Phytophthora lilii</name>
    <dbReference type="NCBI Taxonomy" id="2077276"/>
    <lineage>
        <taxon>Eukaryota</taxon>
        <taxon>Sar</taxon>
        <taxon>Stramenopiles</taxon>
        <taxon>Oomycota</taxon>
        <taxon>Peronosporomycetes</taxon>
        <taxon>Peronosporales</taxon>
        <taxon>Peronosporaceae</taxon>
        <taxon>Phytophthora</taxon>
    </lineage>
</organism>
<proteinExistence type="inferred from homology"/>
<dbReference type="OrthoDB" id="94969at2759"/>
<comment type="similarity">
    <text evidence="2 5">Belongs to the RxLR effector family.</text>
</comment>
<keyword evidence="4" id="KW-0732">Signal</keyword>
<evidence type="ECO:0000256" key="4">
    <source>
        <dbReference type="ARBA" id="ARBA00022729"/>
    </source>
</evidence>
<dbReference type="Pfam" id="PF16810">
    <property type="entry name" value="RXLR"/>
    <property type="match status" value="1"/>
</dbReference>
<evidence type="ECO:0000256" key="2">
    <source>
        <dbReference type="ARBA" id="ARBA00010400"/>
    </source>
</evidence>
<name>A0A9W6TM01_9STRA</name>
<evidence type="ECO:0000256" key="5">
    <source>
        <dbReference type="RuleBase" id="RU367124"/>
    </source>
</evidence>
<dbReference type="AlphaFoldDB" id="A0A9W6TM01"/>
<evidence type="ECO:0000256" key="1">
    <source>
        <dbReference type="ARBA" id="ARBA00004613"/>
    </source>
</evidence>
<sequence>MVRTVDFKEKMFIMWDNSRLDELEMRIGKNLKDKAIAKMLDDYVTITVPNPERSLVTGKVSQFRLVLLGHFCFIGLRSSEDYDHHHDLTQCRPAGPHASFLFLPRRAKVPGRSSQELAMQLVHILFVTAALLLTICDPAAATDQIKIMQAKKLNEVQSNDDNAILTYKRSLRGDNDADVQDEERSLNNFVLSFQTWFVNTFSRNTLEKMLKNTKFRTKIFERWDQYKVGELRLKIGESILSDEAIAKMFQTYVGVRELKDAVKKVNLKPLILNGQVVWLHPLK</sequence>
<dbReference type="GO" id="GO:0005576">
    <property type="term" value="C:extracellular region"/>
    <property type="evidence" value="ECO:0007669"/>
    <property type="project" value="UniProtKB-SubCell"/>
</dbReference>
<comment type="domain">
    <text evidence="5">The RxLR-dEER motif acts to carry the protein into the host cell cytoplasm through binding to cell surface phosphatidylinositol-3-phosphate.</text>
</comment>
<evidence type="ECO:0000256" key="3">
    <source>
        <dbReference type="ARBA" id="ARBA00022525"/>
    </source>
</evidence>
<comment type="function">
    <text evidence="5">Effector that suppresses plant defense responses during pathogen infection.</text>
</comment>
<evidence type="ECO:0000313" key="6">
    <source>
        <dbReference type="EMBL" id="GMF14885.1"/>
    </source>
</evidence>